<comment type="similarity">
    <text evidence="6">Belongs to the ABC-4 integral membrane protein family.</text>
</comment>
<sequence>MSEPRPRAAPAKGLTRRAAIAAAVGARVDDLRLALSALSAHRLRSGLTLLGIVIGVFTVVAMMSLLNGLQASIDKNMGGLGADVFQIQRTPNFNFGPPSPEIQRRKNITLAQVMALREALPFAKQLGGEVWEGGKEVRAGSNIDSGVQIGGGTPEFFTNNNLPIGMGRGYTEAEAMGASRVIVLGATVADVLFPGDNPLGQRVRLGRLTLEVIGTLERQGGSPFGDNPDNLVSVPIALFLELYGTGRSLNITVMARSHDDMSRLQDQAIGAFRNVRGLDANVENDFDMFSNDSARSTFDELAGTVTAAGLVMCAFTLIVGGIGVMNIMLVAVTERTREIGLRKALGARRGRVLMQFVIEAVLLSLFGGVIGVAMGFLATLLARFLGFPAQVPMWAVALGLGVSSGIGLMAGIYPAWRASTLVAADALRVE</sequence>
<proteinExistence type="inferred from homology"/>
<feature type="transmembrane region" description="Helical" evidence="7">
    <location>
        <begin position="307"/>
        <end position="332"/>
    </location>
</feature>
<comment type="subcellular location">
    <subcellularLocation>
        <location evidence="1">Cell membrane</location>
        <topology evidence="1">Multi-pass membrane protein</topology>
    </subcellularLocation>
</comment>
<evidence type="ECO:0000259" key="9">
    <source>
        <dbReference type="Pfam" id="PF12704"/>
    </source>
</evidence>
<evidence type="ECO:0000256" key="7">
    <source>
        <dbReference type="SAM" id="Phobius"/>
    </source>
</evidence>
<accession>A0A3Q8I383</accession>
<dbReference type="EMBL" id="MH908879">
    <property type="protein sequence ID" value="AYM52607.1"/>
    <property type="molecule type" value="Genomic_DNA"/>
</dbReference>
<protein>
    <submittedName>
        <fullName evidence="10">ABC-type antimicrobial peptide transport system permease component</fullName>
    </submittedName>
</protein>
<dbReference type="InterPro" id="IPR025857">
    <property type="entry name" value="MacB_PCD"/>
</dbReference>
<evidence type="ECO:0000256" key="1">
    <source>
        <dbReference type="ARBA" id="ARBA00004651"/>
    </source>
</evidence>
<dbReference type="GO" id="GO:0022857">
    <property type="term" value="F:transmembrane transporter activity"/>
    <property type="evidence" value="ECO:0007669"/>
    <property type="project" value="TreeGrafter"/>
</dbReference>
<reference evidence="10" key="1">
    <citation type="journal article" date="2018" name="J. Ind. Microbiol. Biotechnol.">
        <title>Genome mining reveals uncommon alkylpyrones as type III PKS products from myxobacteria.</title>
        <authorList>
            <person name="Hug J.J."/>
            <person name="Panter F."/>
            <person name="Krug D."/>
            <person name="Muller R."/>
        </authorList>
    </citation>
    <scope>NUCLEOTIDE SEQUENCE</scope>
    <source>
        <strain evidence="10">MSr9329</strain>
    </source>
</reference>
<dbReference type="InterPro" id="IPR050250">
    <property type="entry name" value="Macrolide_Exporter_MacB"/>
</dbReference>
<organism evidence="10">
    <name type="scientific">Aetherobacter sp</name>
    <dbReference type="NCBI Taxonomy" id="2022431"/>
    <lineage>
        <taxon>Bacteria</taxon>
        <taxon>Pseudomonadati</taxon>
        <taxon>Myxococcota</taxon>
        <taxon>Polyangia</taxon>
        <taxon>Polyangiales</taxon>
        <taxon>Polyangiaceae</taxon>
        <taxon>Aetherobacter</taxon>
    </lineage>
</organism>
<keyword evidence="2" id="KW-1003">Cell membrane</keyword>
<dbReference type="Pfam" id="PF12704">
    <property type="entry name" value="MacB_PCD"/>
    <property type="match status" value="1"/>
</dbReference>
<evidence type="ECO:0000256" key="6">
    <source>
        <dbReference type="ARBA" id="ARBA00038076"/>
    </source>
</evidence>
<dbReference type="AlphaFoldDB" id="A0A3Q8I383"/>
<feature type="domain" description="MacB-like periplasmic core" evidence="9">
    <location>
        <begin position="45"/>
        <end position="268"/>
    </location>
</feature>
<evidence type="ECO:0000259" key="8">
    <source>
        <dbReference type="Pfam" id="PF02687"/>
    </source>
</evidence>
<feature type="transmembrane region" description="Helical" evidence="7">
    <location>
        <begin position="47"/>
        <end position="66"/>
    </location>
</feature>
<dbReference type="Pfam" id="PF02687">
    <property type="entry name" value="FtsX"/>
    <property type="match status" value="1"/>
</dbReference>
<name>A0A3Q8I383_9BACT</name>
<evidence type="ECO:0000313" key="10">
    <source>
        <dbReference type="EMBL" id="AYM52607.1"/>
    </source>
</evidence>
<evidence type="ECO:0000256" key="5">
    <source>
        <dbReference type="ARBA" id="ARBA00023136"/>
    </source>
</evidence>
<evidence type="ECO:0000256" key="2">
    <source>
        <dbReference type="ARBA" id="ARBA00022475"/>
    </source>
</evidence>
<keyword evidence="5 7" id="KW-0472">Membrane</keyword>
<evidence type="ECO:0000256" key="4">
    <source>
        <dbReference type="ARBA" id="ARBA00022989"/>
    </source>
</evidence>
<dbReference type="InterPro" id="IPR003838">
    <property type="entry name" value="ABC3_permease_C"/>
</dbReference>
<dbReference type="PANTHER" id="PTHR30572:SF4">
    <property type="entry name" value="ABC TRANSPORTER PERMEASE YTRF"/>
    <property type="match status" value="1"/>
</dbReference>
<feature type="transmembrane region" description="Helical" evidence="7">
    <location>
        <begin position="391"/>
        <end position="413"/>
    </location>
</feature>
<feature type="transmembrane region" description="Helical" evidence="7">
    <location>
        <begin position="352"/>
        <end position="385"/>
    </location>
</feature>
<keyword evidence="4 7" id="KW-1133">Transmembrane helix</keyword>
<dbReference type="PANTHER" id="PTHR30572">
    <property type="entry name" value="MEMBRANE COMPONENT OF TRANSPORTER-RELATED"/>
    <property type="match status" value="1"/>
</dbReference>
<evidence type="ECO:0000256" key="3">
    <source>
        <dbReference type="ARBA" id="ARBA00022692"/>
    </source>
</evidence>
<keyword evidence="3 7" id="KW-0812">Transmembrane</keyword>
<feature type="domain" description="ABC3 transporter permease C-terminal" evidence="8">
    <location>
        <begin position="311"/>
        <end position="420"/>
    </location>
</feature>
<dbReference type="GO" id="GO:0005886">
    <property type="term" value="C:plasma membrane"/>
    <property type="evidence" value="ECO:0007669"/>
    <property type="project" value="UniProtKB-SubCell"/>
</dbReference>